<dbReference type="SUPFAM" id="SSF69593">
    <property type="entry name" value="Glycerol-3-phosphate (1)-acyltransferase"/>
    <property type="match status" value="1"/>
</dbReference>
<dbReference type="GO" id="GO:0036149">
    <property type="term" value="P:phosphatidylinositol acyl-chain remodeling"/>
    <property type="evidence" value="ECO:0007669"/>
    <property type="project" value="TreeGrafter"/>
</dbReference>
<dbReference type="OrthoDB" id="189226at2759"/>
<dbReference type="GO" id="GO:0005783">
    <property type="term" value="C:endoplasmic reticulum"/>
    <property type="evidence" value="ECO:0007669"/>
    <property type="project" value="TreeGrafter"/>
</dbReference>
<feature type="transmembrane region" description="Helical" evidence="1">
    <location>
        <begin position="25"/>
        <end position="44"/>
    </location>
</feature>
<dbReference type="GO" id="GO:0016746">
    <property type="term" value="F:acyltransferase activity"/>
    <property type="evidence" value="ECO:0007669"/>
    <property type="project" value="InterPro"/>
</dbReference>
<dbReference type="Pfam" id="PF01553">
    <property type="entry name" value="Acyltransferase"/>
    <property type="match status" value="1"/>
</dbReference>
<keyword evidence="4" id="KW-1185">Reference proteome</keyword>
<feature type="transmembrane region" description="Helical" evidence="1">
    <location>
        <begin position="386"/>
        <end position="406"/>
    </location>
</feature>
<dbReference type="PANTHER" id="PTHR10983">
    <property type="entry name" value="1-ACYLGLYCEROL-3-PHOSPHATE ACYLTRANSFERASE-RELATED"/>
    <property type="match status" value="1"/>
</dbReference>
<evidence type="ECO:0000256" key="1">
    <source>
        <dbReference type="SAM" id="Phobius"/>
    </source>
</evidence>
<keyword evidence="1" id="KW-1133">Transmembrane helix</keyword>
<dbReference type="EMBL" id="PUHQ01000030">
    <property type="protein sequence ID" value="KAG0661959.1"/>
    <property type="molecule type" value="Genomic_DNA"/>
</dbReference>
<dbReference type="PANTHER" id="PTHR10983:SF16">
    <property type="entry name" value="LYSOCARDIOLIPIN ACYLTRANSFERASE 1"/>
    <property type="match status" value="1"/>
</dbReference>
<dbReference type="CDD" id="cd07990">
    <property type="entry name" value="LPLAT_LCLAT1-like"/>
    <property type="match status" value="1"/>
</dbReference>
<gene>
    <name evidence="3" type="ORF">C6P46_003664</name>
</gene>
<evidence type="ECO:0000313" key="4">
    <source>
        <dbReference type="Proteomes" id="UP000777482"/>
    </source>
</evidence>
<name>A0A9P6W1F6_RHOMI</name>
<proteinExistence type="predicted"/>
<feature type="domain" description="Phospholipid/glycerol acyltransferase" evidence="2">
    <location>
        <begin position="131"/>
        <end position="253"/>
    </location>
</feature>
<organism evidence="3 4">
    <name type="scientific">Rhodotorula mucilaginosa</name>
    <name type="common">Yeast</name>
    <name type="synonym">Rhodotorula rubra</name>
    <dbReference type="NCBI Taxonomy" id="5537"/>
    <lineage>
        <taxon>Eukaryota</taxon>
        <taxon>Fungi</taxon>
        <taxon>Dikarya</taxon>
        <taxon>Basidiomycota</taxon>
        <taxon>Pucciniomycotina</taxon>
        <taxon>Microbotryomycetes</taxon>
        <taxon>Sporidiobolales</taxon>
        <taxon>Sporidiobolaceae</taxon>
        <taxon>Rhodotorula</taxon>
    </lineage>
</organism>
<dbReference type="Proteomes" id="UP000777482">
    <property type="component" value="Unassembled WGS sequence"/>
</dbReference>
<evidence type="ECO:0000313" key="3">
    <source>
        <dbReference type="EMBL" id="KAG0661959.1"/>
    </source>
</evidence>
<protein>
    <recommendedName>
        <fullName evidence="2">Phospholipid/glycerol acyltransferase domain-containing protein</fullName>
    </recommendedName>
</protein>
<dbReference type="InterPro" id="IPR002123">
    <property type="entry name" value="Plipid/glycerol_acylTrfase"/>
</dbReference>
<comment type="caution">
    <text evidence="3">The sequence shown here is derived from an EMBL/GenBank/DDBJ whole genome shotgun (WGS) entry which is preliminary data.</text>
</comment>
<accession>A0A9P6W1F6</accession>
<reference evidence="3 4" key="1">
    <citation type="submission" date="2020-11" db="EMBL/GenBank/DDBJ databases">
        <title>Kefir isolates.</title>
        <authorList>
            <person name="Marcisauskas S."/>
            <person name="Kim Y."/>
            <person name="Blasche S."/>
        </authorList>
    </citation>
    <scope>NUCLEOTIDE SEQUENCE [LARGE SCALE GENOMIC DNA]</scope>
    <source>
        <strain evidence="3 4">KR</strain>
    </source>
</reference>
<dbReference type="AlphaFoldDB" id="A0A9P6W1F6"/>
<keyword evidence="1" id="KW-0812">Transmembrane</keyword>
<dbReference type="SMART" id="SM00563">
    <property type="entry name" value="PlsC"/>
    <property type="match status" value="1"/>
</dbReference>
<sequence>MVSAATRALYSTPIKSRPPPTVADWVHLVAFNLIFGALLIYSHLYQLAALPLALVPHPWAQVAFEGLNEHAKETFASSLVFIVSQFAPTTIVLTTSSSNDDDDDDCSIDLEKLVRRDKNGHVVGFNLAKQAVWISNHQMYCDWIYPWCLMSYANVSSGLIIILKASLEWAPLVGPAMQLFHFCFIGKDRPLTESNLFSTALWRRNRNEPYQCLLFPEGTLYSGQTQPRSAAFAEKLGIPNAVNVLLPRATGLLYTLRCLSTVFGRDHLAFYDLTVGYAGVPARAYAQDYFSIQSVFGFGIPPRTVHFHLRQIPLDKVPIGTVRTSARPKHIAEEISPDEKREFEEWLRAEWRRKDELMGQFGELGRFEAGRQGVVEFEVRMRRKDWTMLVSVPFGLAAWIVAYRWLYSWVR</sequence>
<evidence type="ECO:0000259" key="2">
    <source>
        <dbReference type="SMART" id="SM00563"/>
    </source>
</evidence>
<keyword evidence="1" id="KW-0472">Membrane</keyword>